<dbReference type="EMBL" id="JALJOQ010000016">
    <property type="protein sequence ID" value="KAK9809744.1"/>
    <property type="molecule type" value="Genomic_DNA"/>
</dbReference>
<evidence type="ECO:0000256" key="1">
    <source>
        <dbReference type="PROSITE-ProRule" id="PRU00339"/>
    </source>
</evidence>
<dbReference type="PROSITE" id="PS51787">
    <property type="entry name" value="LON_N"/>
    <property type="match status" value="1"/>
</dbReference>
<reference evidence="3 4" key="1">
    <citation type="journal article" date="2024" name="Nat. Commun.">
        <title>Phylogenomics reveals the evolutionary origins of lichenization in chlorophyte algae.</title>
        <authorList>
            <person name="Puginier C."/>
            <person name="Libourel C."/>
            <person name="Otte J."/>
            <person name="Skaloud P."/>
            <person name="Haon M."/>
            <person name="Grisel S."/>
            <person name="Petersen M."/>
            <person name="Berrin J.G."/>
            <person name="Delaux P.M."/>
            <person name="Dal Grande F."/>
            <person name="Keller J."/>
        </authorList>
    </citation>
    <scope>NUCLEOTIDE SEQUENCE [LARGE SCALE GENOMIC DNA]</scope>
    <source>
        <strain evidence="3 4">SAG 2036</strain>
    </source>
</reference>
<dbReference type="PROSITE" id="PS50005">
    <property type="entry name" value="TPR"/>
    <property type="match status" value="1"/>
</dbReference>
<dbReference type="InterPro" id="IPR003111">
    <property type="entry name" value="Lon_prtase_N"/>
</dbReference>
<dbReference type="InterPro" id="IPR015947">
    <property type="entry name" value="PUA-like_sf"/>
</dbReference>
<dbReference type="AlphaFoldDB" id="A0AAW1PPA7"/>
<dbReference type="Proteomes" id="UP001465755">
    <property type="component" value="Unassembled WGS sequence"/>
</dbReference>
<proteinExistence type="predicted"/>
<evidence type="ECO:0000259" key="2">
    <source>
        <dbReference type="PROSITE" id="PS51787"/>
    </source>
</evidence>
<dbReference type="InterPro" id="IPR011990">
    <property type="entry name" value="TPR-like_helical_dom_sf"/>
</dbReference>
<organism evidence="3 4">
    <name type="scientific">Symbiochloris irregularis</name>
    <dbReference type="NCBI Taxonomy" id="706552"/>
    <lineage>
        <taxon>Eukaryota</taxon>
        <taxon>Viridiplantae</taxon>
        <taxon>Chlorophyta</taxon>
        <taxon>core chlorophytes</taxon>
        <taxon>Trebouxiophyceae</taxon>
        <taxon>Trebouxiales</taxon>
        <taxon>Trebouxiaceae</taxon>
        <taxon>Symbiochloris</taxon>
    </lineage>
</organism>
<name>A0AAW1PPA7_9CHLO</name>
<keyword evidence="1" id="KW-0802">TPR repeat</keyword>
<evidence type="ECO:0000313" key="4">
    <source>
        <dbReference type="Proteomes" id="UP001465755"/>
    </source>
</evidence>
<dbReference type="SUPFAM" id="SSF48452">
    <property type="entry name" value="TPR-like"/>
    <property type="match status" value="1"/>
</dbReference>
<dbReference type="InterPro" id="IPR019734">
    <property type="entry name" value="TPR_rpt"/>
</dbReference>
<comment type="caution">
    <text evidence="3">The sequence shown here is derived from an EMBL/GenBank/DDBJ whole genome shotgun (WGS) entry which is preliminary data.</text>
</comment>
<dbReference type="GO" id="GO:0061630">
    <property type="term" value="F:ubiquitin protein ligase activity"/>
    <property type="evidence" value="ECO:0007669"/>
    <property type="project" value="TreeGrafter"/>
</dbReference>
<feature type="repeat" description="TPR" evidence="1">
    <location>
        <begin position="79"/>
        <end position="112"/>
    </location>
</feature>
<keyword evidence="4" id="KW-1185">Reference proteome</keyword>
<sequence>MPFGSLFSQRLSGQEAPSEFEGAVVHRARALELISKGELEQAVAELTFALRDTNTDLEGDLLLTRSAAFSSLSEQPKQPEAFLMQGKALLLLERYPEAESALLDGLALDPSHTALQTALRHVSDQAADTRRLSSQRSTASPRAPSVAFMTITLKNILEKSFPQEYAARGLEEADSTAGPRSSEVEEEAPVPLFVMSCLLPGERMALNIFEPRYRLMVRRCMEGSRRFGMATVRGPHHQLDAVACLAEIIECNPLPDGRYYVEIMGRQRFRIQQAWEQDGYRIARPAYFMDGAPASTEEEHALVQQTSSIDSLADQWIQRLRAMFLHGKH</sequence>
<dbReference type="Gene3D" id="1.25.40.10">
    <property type="entry name" value="Tetratricopeptide repeat domain"/>
    <property type="match status" value="1"/>
</dbReference>
<gene>
    <name evidence="3" type="ORF">WJX73_001951</name>
</gene>
<dbReference type="SUPFAM" id="SSF88697">
    <property type="entry name" value="PUA domain-like"/>
    <property type="match status" value="1"/>
</dbReference>
<dbReference type="PANTHER" id="PTHR23327">
    <property type="entry name" value="RING FINGER PROTEIN 127"/>
    <property type="match status" value="1"/>
</dbReference>
<dbReference type="InterPro" id="IPR046336">
    <property type="entry name" value="Lon_prtase_N_sf"/>
</dbReference>
<accession>A0AAW1PPA7</accession>
<protein>
    <recommendedName>
        <fullName evidence="2">Lon N-terminal domain-containing protein</fullName>
    </recommendedName>
</protein>
<dbReference type="SMART" id="SM00464">
    <property type="entry name" value="LON"/>
    <property type="match status" value="1"/>
</dbReference>
<feature type="domain" description="Lon N-terminal" evidence="2">
    <location>
        <begin position="187"/>
        <end position="329"/>
    </location>
</feature>
<evidence type="ECO:0000313" key="3">
    <source>
        <dbReference type="EMBL" id="KAK9809744.1"/>
    </source>
</evidence>
<dbReference type="PANTHER" id="PTHR23327:SF42">
    <property type="entry name" value="LON PEPTIDASE N-TERMINAL DOMAIN AND RING FINGER PROTEIN C14F5.10C"/>
    <property type="match status" value="1"/>
</dbReference>
<dbReference type="Gene3D" id="2.30.130.40">
    <property type="entry name" value="LON domain-like"/>
    <property type="match status" value="1"/>
</dbReference>
<dbReference type="Pfam" id="PF02190">
    <property type="entry name" value="LON_substr_bdg"/>
    <property type="match status" value="1"/>
</dbReference>